<sequence>MGCGISTLDVEDASLNQHSKGRRHAIVPSIVDKKKNFENGDEGDGALLHTNNDNNNNNNKDKDVVLVTKPLGSDEGKDGGSNGKMLKEKSFVERNNINKEEEKVFGNGQKEKHSGGYNKYCEKNNIEEEHEDQDNRLFVGPRSPSFREYCNDYDCGDQIFIGDSNDYDSMESIKNGSEDSSINKNKPKNEESANSKKQESDKKERMGRGFRNVINKGKVRGRRNFLNFACYNASNESHAEASFNKIVAKSA</sequence>
<dbReference type="Proteomes" id="UP000289340">
    <property type="component" value="Chromosome 19"/>
</dbReference>
<protein>
    <submittedName>
        <fullName evidence="2">Uncharacterized protein</fullName>
    </submittedName>
</protein>
<feature type="compositionally biased region" description="Basic and acidic residues" evidence="1">
    <location>
        <begin position="85"/>
        <end position="119"/>
    </location>
</feature>
<dbReference type="AlphaFoldDB" id="A0A0B2SPB3"/>
<dbReference type="EMBL" id="KN639541">
    <property type="protein sequence ID" value="KHN48476.1"/>
    <property type="molecule type" value="Genomic_DNA"/>
</dbReference>
<feature type="compositionally biased region" description="Basic and acidic residues" evidence="1">
    <location>
        <begin position="187"/>
        <end position="207"/>
    </location>
</feature>
<dbReference type="Proteomes" id="UP000053555">
    <property type="component" value="Unassembled WGS sequence"/>
</dbReference>
<gene>
    <name evidence="3" type="ORF">D0Y65_051020</name>
    <name evidence="2" type="ORF">glysoja_044420</name>
</gene>
<evidence type="ECO:0000313" key="2">
    <source>
        <dbReference type="EMBL" id="KHN48476.1"/>
    </source>
</evidence>
<organism evidence="2">
    <name type="scientific">Glycine soja</name>
    <name type="common">Wild soybean</name>
    <dbReference type="NCBI Taxonomy" id="3848"/>
    <lineage>
        <taxon>Eukaryota</taxon>
        <taxon>Viridiplantae</taxon>
        <taxon>Streptophyta</taxon>
        <taxon>Embryophyta</taxon>
        <taxon>Tracheophyta</taxon>
        <taxon>Spermatophyta</taxon>
        <taxon>Magnoliopsida</taxon>
        <taxon>eudicotyledons</taxon>
        <taxon>Gunneridae</taxon>
        <taxon>Pentapetalae</taxon>
        <taxon>rosids</taxon>
        <taxon>fabids</taxon>
        <taxon>Fabales</taxon>
        <taxon>Fabaceae</taxon>
        <taxon>Papilionoideae</taxon>
        <taxon>50 kb inversion clade</taxon>
        <taxon>NPAAA clade</taxon>
        <taxon>indigoferoid/millettioid clade</taxon>
        <taxon>Phaseoleae</taxon>
        <taxon>Glycine</taxon>
        <taxon>Glycine subgen. Soja</taxon>
    </lineage>
</organism>
<feature type="compositionally biased region" description="Polar residues" evidence="1">
    <location>
        <begin position="172"/>
        <end position="184"/>
    </location>
</feature>
<feature type="region of interest" description="Disordered" evidence="1">
    <location>
        <begin position="170"/>
        <end position="212"/>
    </location>
</feature>
<reference evidence="3 4" key="2">
    <citation type="submission" date="2018-09" db="EMBL/GenBank/DDBJ databases">
        <title>A high-quality reference genome of wild soybean provides a powerful tool to mine soybean genomes.</title>
        <authorList>
            <person name="Xie M."/>
            <person name="Chung C.Y.L."/>
            <person name="Li M.-W."/>
            <person name="Wong F.-L."/>
            <person name="Chan T.-F."/>
            <person name="Lam H.-M."/>
        </authorList>
    </citation>
    <scope>NUCLEOTIDE SEQUENCE [LARGE SCALE GENOMIC DNA]</scope>
    <source>
        <strain evidence="4">cv. W05</strain>
        <tissue evidence="3">Hypocotyl of etiolated seedlings</tissue>
    </source>
</reference>
<dbReference type="EMBL" id="QZWG01000019">
    <property type="protein sequence ID" value="RZB47212.1"/>
    <property type="molecule type" value="Genomic_DNA"/>
</dbReference>
<reference evidence="2" key="1">
    <citation type="submission" date="2014-07" db="EMBL/GenBank/DDBJ databases">
        <title>Identification of a novel salt tolerance gene in wild soybean by whole-genome sequencing.</title>
        <authorList>
            <person name="Lam H.-M."/>
            <person name="Qi X."/>
            <person name="Li M.-W."/>
            <person name="Liu X."/>
            <person name="Xie M."/>
            <person name="Ni M."/>
            <person name="Xu X."/>
        </authorList>
    </citation>
    <scope>NUCLEOTIDE SEQUENCE [LARGE SCALE GENOMIC DNA]</scope>
    <source>
        <tissue evidence="2">Root</tissue>
    </source>
</reference>
<name>A0A0B2SPB3_GLYSO</name>
<evidence type="ECO:0000313" key="4">
    <source>
        <dbReference type="Proteomes" id="UP000289340"/>
    </source>
</evidence>
<evidence type="ECO:0000313" key="3">
    <source>
        <dbReference type="EMBL" id="RZB47212.1"/>
    </source>
</evidence>
<proteinExistence type="predicted"/>
<feature type="region of interest" description="Disordered" evidence="1">
    <location>
        <begin position="35"/>
        <end position="119"/>
    </location>
</feature>
<evidence type="ECO:0000256" key="1">
    <source>
        <dbReference type="SAM" id="MobiDB-lite"/>
    </source>
</evidence>
<accession>A0A0B2SPB3</accession>
<keyword evidence="4" id="KW-1185">Reference proteome</keyword>